<keyword evidence="1" id="KW-0812">Transmembrane</keyword>
<feature type="transmembrane region" description="Helical" evidence="1">
    <location>
        <begin position="26"/>
        <end position="43"/>
    </location>
</feature>
<dbReference type="RefSeq" id="WP_349164112.1">
    <property type="nucleotide sequence ID" value="NZ_JBBMFE010000003.1"/>
</dbReference>
<dbReference type="Proteomes" id="UP001438008">
    <property type="component" value="Unassembled WGS sequence"/>
</dbReference>
<sequence length="405" mass="45988">MLFLILVVSGIPFFSGIIKKTNLSNPIIVFNGIWFVCFILYGIKLSKVYTNDISLKAGICFLCMLLAYNLSFFISTRCKHTVVVSNIRLIKATTKYDYIKTLAIIWIFLIGVEVLYCKGFPLVWLISGRKGSYASFGIPSIHGFINSLSWFTLNILLIYYLDSRDKRIFKWGILINIVYFLLLARQSIMTEIIQLTTIYLLKRKVNIKKIGGLLVMTIVIFGIVGNIRTDPKHVLNTAKLSVDSVPFFFMGFVWVYMYMMTPIANMISAIDSWKTLYFGAASLKAFLPTAIVNALGMKDVAINDYSYLISQTYNVSTALLTPYFDFGIAGVFAFSMYIGWLGGKFWNDMNYGENEECAICNYSIYLGIIALTFFSNMLLSLPIVVQFFYTNILFKNYFGVTGEGE</sequence>
<feature type="transmembrane region" description="Helical" evidence="1">
    <location>
        <begin position="167"/>
        <end position="184"/>
    </location>
</feature>
<feature type="transmembrane region" description="Helical" evidence="1">
    <location>
        <begin position="55"/>
        <end position="74"/>
    </location>
</feature>
<accession>A0ABV1FEY9</accession>
<feature type="transmembrane region" description="Helical" evidence="1">
    <location>
        <begin position="276"/>
        <end position="296"/>
    </location>
</feature>
<feature type="transmembrane region" description="Helical" evidence="1">
    <location>
        <begin position="210"/>
        <end position="227"/>
    </location>
</feature>
<reference evidence="2 3" key="1">
    <citation type="submission" date="2024-03" db="EMBL/GenBank/DDBJ databases">
        <title>Human intestinal bacterial collection.</title>
        <authorList>
            <person name="Pauvert C."/>
            <person name="Hitch T.C.A."/>
            <person name="Clavel T."/>
        </authorList>
    </citation>
    <scope>NUCLEOTIDE SEQUENCE [LARGE SCALE GENOMIC DNA]</scope>
    <source>
        <strain evidence="2 3">CLA-AA-H132</strain>
    </source>
</reference>
<proteinExistence type="predicted"/>
<gene>
    <name evidence="2" type="ORF">WMO29_05540</name>
</gene>
<organism evidence="2 3">
    <name type="scientific">Laedolimicola intestinihominis</name>
    <dbReference type="NCBI Taxonomy" id="3133166"/>
    <lineage>
        <taxon>Bacteria</taxon>
        <taxon>Bacillati</taxon>
        <taxon>Bacillota</taxon>
        <taxon>Clostridia</taxon>
        <taxon>Lachnospirales</taxon>
        <taxon>Lachnospiraceae</taxon>
        <taxon>Laedolimicola</taxon>
    </lineage>
</organism>
<dbReference type="NCBIfam" id="TIGR04370">
    <property type="entry name" value="glyco_rpt_poly"/>
    <property type="match status" value="1"/>
</dbReference>
<keyword evidence="1" id="KW-1133">Transmembrane helix</keyword>
<protein>
    <submittedName>
        <fullName evidence="2">O-antigen polymerase</fullName>
    </submittedName>
</protein>
<name>A0ABV1FEY9_9FIRM</name>
<feature type="transmembrane region" description="Helical" evidence="1">
    <location>
        <begin position="323"/>
        <end position="343"/>
    </location>
</feature>
<feature type="transmembrane region" description="Helical" evidence="1">
    <location>
        <begin position="364"/>
        <end position="389"/>
    </location>
</feature>
<keyword evidence="3" id="KW-1185">Reference proteome</keyword>
<comment type="caution">
    <text evidence="2">The sequence shown here is derived from an EMBL/GenBank/DDBJ whole genome shotgun (WGS) entry which is preliminary data.</text>
</comment>
<keyword evidence="1" id="KW-0472">Membrane</keyword>
<feature type="transmembrane region" description="Helical" evidence="1">
    <location>
        <begin position="247"/>
        <end position="264"/>
    </location>
</feature>
<feature type="transmembrane region" description="Helical" evidence="1">
    <location>
        <begin position="138"/>
        <end position="161"/>
    </location>
</feature>
<evidence type="ECO:0000313" key="2">
    <source>
        <dbReference type="EMBL" id="MEQ2471954.1"/>
    </source>
</evidence>
<evidence type="ECO:0000313" key="3">
    <source>
        <dbReference type="Proteomes" id="UP001438008"/>
    </source>
</evidence>
<evidence type="ECO:0000256" key="1">
    <source>
        <dbReference type="SAM" id="Phobius"/>
    </source>
</evidence>
<dbReference type="EMBL" id="JBBMFE010000003">
    <property type="protein sequence ID" value="MEQ2471954.1"/>
    <property type="molecule type" value="Genomic_DNA"/>
</dbReference>
<feature type="transmembrane region" description="Helical" evidence="1">
    <location>
        <begin position="103"/>
        <end position="126"/>
    </location>
</feature>